<evidence type="ECO:0000313" key="1">
    <source>
        <dbReference type="EMBL" id="EDX17874.1"/>
    </source>
</evidence>
<keyword evidence="2" id="KW-1185">Reference proteome</keyword>
<organism evidence="1 2">
    <name type="scientific">Drosophila simulans</name>
    <name type="common">Fruit fly</name>
    <dbReference type="NCBI Taxonomy" id="7240"/>
    <lineage>
        <taxon>Eukaryota</taxon>
        <taxon>Metazoa</taxon>
        <taxon>Ecdysozoa</taxon>
        <taxon>Arthropoda</taxon>
        <taxon>Hexapoda</taxon>
        <taxon>Insecta</taxon>
        <taxon>Pterygota</taxon>
        <taxon>Neoptera</taxon>
        <taxon>Endopterygota</taxon>
        <taxon>Diptera</taxon>
        <taxon>Brachycera</taxon>
        <taxon>Muscomorpha</taxon>
        <taxon>Ephydroidea</taxon>
        <taxon>Drosophilidae</taxon>
        <taxon>Drosophila</taxon>
        <taxon>Sophophora</taxon>
    </lineage>
</organism>
<sequence>MSELAALILSTSSSSINAQFSSVEPVAPHRIASHAHQDSRRPIASIGSRSTYCRSSITNPRCECSGVKCSGEAIVIDSNSVCCLLDTGYWIVATCLCRSSEFGSNFYPALLLHRFPPYIYTIYTISDAATDSLWQLRSLSQR</sequence>
<dbReference type="Proteomes" id="UP000000304">
    <property type="component" value="Chromosome X"/>
</dbReference>
<name>B4R4M0_DROSI</name>
<dbReference type="HOGENOM" id="CLU_1817825_0_0_1"/>
<dbReference type="EMBL" id="CM000366">
    <property type="protein sequence ID" value="EDX17874.1"/>
    <property type="molecule type" value="Genomic_DNA"/>
</dbReference>
<reference evidence="1 2" key="1">
    <citation type="journal article" date="2007" name="Nature">
        <title>Evolution of genes and genomes on the Drosophila phylogeny.</title>
        <authorList>
            <consortium name="Drosophila 12 Genomes Consortium"/>
            <person name="Clark A.G."/>
            <person name="Eisen M.B."/>
            <person name="Smith D.R."/>
            <person name="Bergman C.M."/>
            <person name="Oliver B."/>
            <person name="Markow T.A."/>
            <person name="Kaufman T.C."/>
            <person name="Kellis M."/>
            <person name="Gelbart W."/>
            <person name="Iyer V.N."/>
            <person name="Pollard D.A."/>
            <person name="Sackton T.B."/>
            <person name="Larracuente A.M."/>
            <person name="Singh N.D."/>
            <person name="Abad J.P."/>
            <person name="Abt D.N."/>
            <person name="Adryan B."/>
            <person name="Aguade M."/>
            <person name="Akashi H."/>
            <person name="Anderson W.W."/>
            <person name="Aquadro C.F."/>
            <person name="Ardell D.H."/>
            <person name="Arguello R."/>
            <person name="Artieri C.G."/>
            <person name="Barbash D.A."/>
            <person name="Barker D."/>
            <person name="Barsanti P."/>
            <person name="Batterham P."/>
            <person name="Batzoglou S."/>
            <person name="Begun D."/>
            <person name="Bhutkar A."/>
            <person name="Blanco E."/>
            <person name="Bosak S.A."/>
            <person name="Bradley R.K."/>
            <person name="Brand A.D."/>
            <person name="Brent M.R."/>
            <person name="Brooks A.N."/>
            <person name="Brown R.H."/>
            <person name="Butlin R.K."/>
            <person name="Caggese C."/>
            <person name="Calvi B.R."/>
            <person name="Bernardo de Carvalho A."/>
            <person name="Caspi A."/>
            <person name="Castrezana S."/>
            <person name="Celniker S.E."/>
            <person name="Chang J.L."/>
            <person name="Chapple C."/>
            <person name="Chatterji S."/>
            <person name="Chinwalla A."/>
            <person name="Civetta A."/>
            <person name="Clifton S.W."/>
            <person name="Comeron J.M."/>
            <person name="Costello J.C."/>
            <person name="Coyne J.A."/>
            <person name="Daub J."/>
            <person name="David R.G."/>
            <person name="Delcher A.L."/>
            <person name="Delehaunty K."/>
            <person name="Do C.B."/>
            <person name="Ebling H."/>
            <person name="Edwards K."/>
            <person name="Eickbush T."/>
            <person name="Evans J.D."/>
            <person name="Filipski A."/>
            <person name="Findeiss S."/>
            <person name="Freyhult E."/>
            <person name="Fulton L."/>
            <person name="Fulton R."/>
            <person name="Garcia A.C."/>
            <person name="Gardiner A."/>
            <person name="Garfield D.A."/>
            <person name="Garvin B.E."/>
            <person name="Gibson G."/>
            <person name="Gilbert D."/>
            <person name="Gnerre S."/>
            <person name="Godfrey J."/>
            <person name="Good R."/>
            <person name="Gotea V."/>
            <person name="Gravely B."/>
            <person name="Greenberg A.J."/>
            <person name="Griffiths-Jones S."/>
            <person name="Gross S."/>
            <person name="Guigo R."/>
            <person name="Gustafson E.A."/>
            <person name="Haerty W."/>
            <person name="Hahn M.W."/>
            <person name="Halligan D.L."/>
            <person name="Halpern A.L."/>
            <person name="Halter G.M."/>
            <person name="Han M.V."/>
            <person name="Heger A."/>
            <person name="Hillier L."/>
            <person name="Hinrichs A.S."/>
            <person name="Holmes I."/>
            <person name="Hoskins R.A."/>
            <person name="Hubisz M.J."/>
            <person name="Hultmark D."/>
            <person name="Huntley M.A."/>
            <person name="Jaffe D.B."/>
            <person name="Jagadeeshan S."/>
            <person name="Jeck W.R."/>
            <person name="Johnson J."/>
            <person name="Jones C.D."/>
            <person name="Jordan W.C."/>
            <person name="Karpen G.H."/>
            <person name="Kataoka E."/>
            <person name="Keightley P.D."/>
            <person name="Kheradpour P."/>
            <person name="Kirkness E.F."/>
            <person name="Koerich L.B."/>
            <person name="Kristiansen K."/>
            <person name="Kudrna D."/>
            <person name="Kulathinal R.J."/>
            <person name="Kumar S."/>
            <person name="Kwok R."/>
            <person name="Lander E."/>
            <person name="Langley C.H."/>
            <person name="Lapoint R."/>
            <person name="Lazzaro B.P."/>
            <person name="Lee S.J."/>
            <person name="Levesque L."/>
            <person name="Li R."/>
            <person name="Lin C.F."/>
            <person name="Lin M.F."/>
            <person name="Lindblad-Toh K."/>
            <person name="Llopart A."/>
            <person name="Long M."/>
            <person name="Low L."/>
            <person name="Lozovsky E."/>
            <person name="Lu J."/>
            <person name="Luo M."/>
            <person name="Machado C.A."/>
            <person name="Makalowski W."/>
            <person name="Marzo M."/>
            <person name="Matsuda M."/>
            <person name="Matzkin L."/>
            <person name="McAllister B."/>
            <person name="McBride C.S."/>
            <person name="McKernan B."/>
            <person name="McKernan K."/>
            <person name="Mendez-Lago M."/>
            <person name="Minx P."/>
            <person name="Mollenhauer M.U."/>
            <person name="Montooth K."/>
            <person name="Mount S.M."/>
            <person name="Mu X."/>
            <person name="Myers E."/>
            <person name="Negre B."/>
            <person name="Newfeld S."/>
            <person name="Nielsen R."/>
            <person name="Noor M.A."/>
            <person name="O'Grady P."/>
            <person name="Pachter L."/>
            <person name="Papaceit M."/>
            <person name="Parisi M.J."/>
            <person name="Parisi M."/>
            <person name="Parts L."/>
            <person name="Pedersen J.S."/>
            <person name="Pesole G."/>
            <person name="Phillippy A.M."/>
            <person name="Ponting C.P."/>
            <person name="Pop M."/>
            <person name="Porcelli D."/>
            <person name="Powell J.R."/>
            <person name="Prohaska S."/>
            <person name="Pruitt K."/>
            <person name="Puig M."/>
            <person name="Quesneville H."/>
            <person name="Ram K.R."/>
            <person name="Rand D."/>
            <person name="Rasmussen M.D."/>
            <person name="Reed L.K."/>
            <person name="Reenan R."/>
            <person name="Reily A."/>
            <person name="Remington K.A."/>
            <person name="Rieger T.T."/>
            <person name="Ritchie M.G."/>
            <person name="Robin C."/>
            <person name="Rogers Y.H."/>
            <person name="Rohde C."/>
            <person name="Rozas J."/>
            <person name="Rubenfield M.J."/>
            <person name="Ruiz A."/>
            <person name="Russo S."/>
            <person name="Salzberg S.L."/>
            <person name="Sanchez-Gracia A."/>
            <person name="Saranga D.J."/>
            <person name="Sato H."/>
            <person name="Schaeffer S.W."/>
            <person name="Schatz M.C."/>
            <person name="Schlenke T."/>
            <person name="Schwartz R."/>
            <person name="Segarra C."/>
            <person name="Singh R.S."/>
            <person name="Sirot L."/>
            <person name="Sirota M."/>
            <person name="Sisneros N.B."/>
            <person name="Smith C.D."/>
            <person name="Smith T.F."/>
            <person name="Spieth J."/>
            <person name="Stage D.E."/>
            <person name="Stark A."/>
            <person name="Stephan W."/>
            <person name="Strausberg R.L."/>
            <person name="Strempel S."/>
            <person name="Sturgill D."/>
            <person name="Sutton G."/>
            <person name="Sutton G.G."/>
            <person name="Tao W."/>
            <person name="Teichmann S."/>
            <person name="Tobari Y.N."/>
            <person name="Tomimura Y."/>
            <person name="Tsolas J.M."/>
            <person name="Valente V.L."/>
            <person name="Venter E."/>
            <person name="Venter J.C."/>
            <person name="Vicario S."/>
            <person name="Vieira F.G."/>
            <person name="Vilella A.J."/>
            <person name="Villasante A."/>
            <person name="Walenz B."/>
            <person name="Wang J."/>
            <person name="Wasserman M."/>
            <person name="Watts T."/>
            <person name="Wilson D."/>
            <person name="Wilson R.K."/>
            <person name="Wing R.A."/>
            <person name="Wolfner M.F."/>
            <person name="Wong A."/>
            <person name="Wong G.K."/>
            <person name="Wu C.I."/>
            <person name="Wu G."/>
            <person name="Yamamoto D."/>
            <person name="Yang H.P."/>
            <person name="Yang S.P."/>
            <person name="Yorke J.A."/>
            <person name="Yoshida K."/>
            <person name="Zdobnov E."/>
            <person name="Zhang P."/>
            <person name="Zhang Y."/>
            <person name="Zimin A.V."/>
            <person name="Baldwin J."/>
            <person name="Abdouelleil A."/>
            <person name="Abdulkadir J."/>
            <person name="Abebe A."/>
            <person name="Abera B."/>
            <person name="Abreu J."/>
            <person name="Acer S.C."/>
            <person name="Aftuck L."/>
            <person name="Alexander A."/>
            <person name="An P."/>
            <person name="Anderson E."/>
            <person name="Anderson S."/>
            <person name="Arachi H."/>
            <person name="Azer M."/>
            <person name="Bachantsang P."/>
            <person name="Barry A."/>
            <person name="Bayul T."/>
            <person name="Berlin A."/>
            <person name="Bessette D."/>
            <person name="Bloom T."/>
            <person name="Blye J."/>
            <person name="Boguslavskiy L."/>
            <person name="Bonnet C."/>
            <person name="Boukhgalter B."/>
            <person name="Bourzgui I."/>
            <person name="Brown A."/>
            <person name="Cahill P."/>
            <person name="Channer S."/>
            <person name="Cheshatsang Y."/>
            <person name="Chuda L."/>
            <person name="Citroen M."/>
            <person name="Collymore A."/>
            <person name="Cooke P."/>
            <person name="Costello M."/>
            <person name="D'Aco K."/>
            <person name="Daza R."/>
            <person name="De Haan G."/>
            <person name="DeGray S."/>
            <person name="DeMaso C."/>
            <person name="Dhargay N."/>
            <person name="Dooley K."/>
            <person name="Dooley E."/>
            <person name="Doricent M."/>
            <person name="Dorje P."/>
            <person name="Dorjee K."/>
            <person name="Dupes A."/>
            <person name="Elong R."/>
            <person name="Falk J."/>
            <person name="Farina A."/>
            <person name="Faro S."/>
            <person name="Ferguson D."/>
            <person name="Fisher S."/>
            <person name="Foley C.D."/>
            <person name="Franke A."/>
            <person name="Friedrich D."/>
            <person name="Gadbois L."/>
            <person name="Gearin G."/>
            <person name="Gearin C.R."/>
            <person name="Giannoukos G."/>
            <person name="Goode T."/>
            <person name="Graham J."/>
            <person name="Grandbois E."/>
            <person name="Grewal S."/>
            <person name="Gyaltsen K."/>
            <person name="Hafez N."/>
            <person name="Hagos B."/>
            <person name="Hall J."/>
            <person name="Henson C."/>
            <person name="Hollinger A."/>
            <person name="Honan T."/>
            <person name="Huard M.D."/>
            <person name="Hughes L."/>
            <person name="Hurhula B."/>
            <person name="Husby M.E."/>
            <person name="Kamat A."/>
            <person name="Kanga B."/>
            <person name="Kashin S."/>
            <person name="Khazanovich D."/>
            <person name="Kisner P."/>
            <person name="Lance K."/>
            <person name="Lara M."/>
            <person name="Lee W."/>
            <person name="Lennon N."/>
            <person name="Letendre F."/>
            <person name="LeVine R."/>
            <person name="Lipovsky A."/>
            <person name="Liu X."/>
            <person name="Liu J."/>
            <person name="Liu S."/>
            <person name="Lokyitsang T."/>
            <person name="Lokyitsang Y."/>
            <person name="Lubonja R."/>
            <person name="Lui A."/>
            <person name="MacDonald P."/>
            <person name="Magnisalis V."/>
            <person name="Maru K."/>
            <person name="Matthews C."/>
            <person name="McCusker W."/>
            <person name="McDonough S."/>
            <person name="Mehta T."/>
            <person name="Meldrim J."/>
            <person name="Meneus L."/>
            <person name="Mihai O."/>
            <person name="Mihalev A."/>
            <person name="Mihova T."/>
            <person name="Mittelman R."/>
            <person name="Mlenga V."/>
            <person name="Montmayeur A."/>
            <person name="Mulrain L."/>
            <person name="Navidi A."/>
            <person name="Naylor J."/>
            <person name="Negash T."/>
            <person name="Nguyen T."/>
            <person name="Nguyen N."/>
            <person name="Nicol R."/>
            <person name="Norbu C."/>
            <person name="Norbu N."/>
            <person name="Novod N."/>
            <person name="O'Neill B."/>
            <person name="Osman S."/>
            <person name="Markiewicz E."/>
            <person name="Oyono O.L."/>
            <person name="Patti C."/>
            <person name="Phunkhang P."/>
            <person name="Pierre F."/>
            <person name="Priest M."/>
            <person name="Raghuraman S."/>
            <person name="Rege F."/>
            <person name="Reyes R."/>
            <person name="Rise C."/>
            <person name="Rogov P."/>
            <person name="Ross K."/>
            <person name="Ryan E."/>
            <person name="Settipalli S."/>
            <person name="Shea T."/>
            <person name="Sherpa N."/>
            <person name="Shi L."/>
            <person name="Shih D."/>
            <person name="Sparrow T."/>
            <person name="Spaulding J."/>
            <person name="Stalker J."/>
            <person name="Stange-Thomann N."/>
            <person name="Stavropoulos S."/>
            <person name="Stone C."/>
            <person name="Strader C."/>
            <person name="Tesfaye S."/>
            <person name="Thomson T."/>
            <person name="Thoulutsang Y."/>
            <person name="Thoulutsang D."/>
            <person name="Topham K."/>
            <person name="Topping I."/>
            <person name="Tsamla T."/>
            <person name="Vassiliev H."/>
            <person name="Vo A."/>
            <person name="Wangchuk T."/>
            <person name="Wangdi T."/>
            <person name="Weiand M."/>
            <person name="Wilkinson J."/>
            <person name="Wilson A."/>
            <person name="Yadav S."/>
            <person name="Young G."/>
            <person name="Yu Q."/>
            <person name="Zembek L."/>
            <person name="Zhong D."/>
            <person name="Zimmer A."/>
            <person name="Zwirko Z."/>
            <person name="Jaffe D.B."/>
            <person name="Alvarez P."/>
            <person name="Brockman W."/>
            <person name="Butler J."/>
            <person name="Chin C."/>
            <person name="Gnerre S."/>
            <person name="Grabherr M."/>
            <person name="Kleber M."/>
            <person name="Mauceli E."/>
            <person name="MacCallum I."/>
        </authorList>
    </citation>
    <scope>NUCLEOTIDE SEQUENCE [LARGE SCALE GENOMIC DNA]</scope>
    <source>
        <strain evidence="2">white501</strain>
    </source>
</reference>
<dbReference type="AlphaFoldDB" id="B4R4M0"/>
<evidence type="ECO:0000313" key="2">
    <source>
        <dbReference type="Proteomes" id="UP000000304"/>
    </source>
</evidence>
<gene>
    <name evidence="1" type="primary">Dsim\GD15862</name>
    <name evidence="1" type="ORF">Dsim_GD15862</name>
</gene>
<proteinExistence type="predicted"/>
<accession>B4R4M0</accession>
<protein>
    <submittedName>
        <fullName evidence="1">GD15862</fullName>
    </submittedName>
</protein>